<accession>A0A5N6KKA7</accession>
<proteinExistence type="predicted"/>
<organism evidence="2 3">
    <name type="scientific">Monilinia laxa</name>
    <name type="common">Brown rot fungus</name>
    <name type="synonym">Sclerotinia laxa</name>
    <dbReference type="NCBI Taxonomy" id="61186"/>
    <lineage>
        <taxon>Eukaryota</taxon>
        <taxon>Fungi</taxon>
        <taxon>Dikarya</taxon>
        <taxon>Ascomycota</taxon>
        <taxon>Pezizomycotina</taxon>
        <taxon>Leotiomycetes</taxon>
        <taxon>Helotiales</taxon>
        <taxon>Sclerotiniaceae</taxon>
        <taxon>Monilinia</taxon>
    </lineage>
</organism>
<keyword evidence="3" id="KW-1185">Reference proteome</keyword>
<evidence type="ECO:0000313" key="2">
    <source>
        <dbReference type="EMBL" id="KAB8304108.1"/>
    </source>
</evidence>
<reference evidence="2 3" key="1">
    <citation type="submission" date="2019-06" db="EMBL/GenBank/DDBJ databases">
        <title>Genome Sequence of the Brown Rot Fungal Pathogen Monilinia laxa.</title>
        <authorList>
            <person name="De Miccolis Angelini R.M."/>
            <person name="Landi L."/>
            <person name="Abate D."/>
            <person name="Pollastro S."/>
            <person name="Romanazzi G."/>
            <person name="Faretra F."/>
        </authorList>
    </citation>
    <scope>NUCLEOTIDE SEQUENCE [LARGE SCALE GENOMIC DNA]</scope>
    <source>
        <strain evidence="2 3">Mlax316</strain>
    </source>
</reference>
<sequence length="169" mass="19334">MKEINRVTGLLERQRCRPFSNGGLEHQSNSTSHTRRIIALNDEKETLEQALEVEKAGLKWFREKFFDHQKITIDKEDVSREPQDEKAKREAAGKLLEAEKQLRKIAETLNNEREFVWSDSDSGVEDGVGRVLIKAKEDDLNKRTRSEVFASEPSSSKKRNPNPTLEGVG</sequence>
<feature type="compositionally biased region" description="Basic and acidic residues" evidence="1">
    <location>
        <begin position="135"/>
        <end position="146"/>
    </location>
</feature>
<name>A0A5N6KKA7_MONLA</name>
<comment type="caution">
    <text evidence="2">The sequence shown here is derived from an EMBL/GenBank/DDBJ whole genome shotgun (WGS) entry which is preliminary data.</text>
</comment>
<feature type="region of interest" description="Disordered" evidence="1">
    <location>
        <begin position="135"/>
        <end position="169"/>
    </location>
</feature>
<gene>
    <name evidence="2" type="ORF">EYC80_003529</name>
</gene>
<evidence type="ECO:0000313" key="3">
    <source>
        <dbReference type="Proteomes" id="UP000326757"/>
    </source>
</evidence>
<evidence type="ECO:0000256" key="1">
    <source>
        <dbReference type="SAM" id="MobiDB-lite"/>
    </source>
</evidence>
<protein>
    <submittedName>
        <fullName evidence="2">Uncharacterized protein</fullName>
    </submittedName>
</protein>
<dbReference type="EMBL" id="VIGI01000001">
    <property type="protein sequence ID" value="KAB8304108.1"/>
    <property type="molecule type" value="Genomic_DNA"/>
</dbReference>
<dbReference type="Proteomes" id="UP000326757">
    <property type="component" value="Unassembled WGS sequence"/>
</dbReference>
<dbReference type="AlphaFoldDB" id="A0A5N6KKA7"/>